<dbReference type="Proteomes" id="UP001238496">
    <property type="component" value="Unassembled WGS sequence"/>
</dbReference>
<feature type="domain" description="Glycosyl transferase family 25" evidence="1">
    <location>
        <begin position="2"/>
        <end position="159"/>
    </location>
</feature>
<sequence>MKALVINLEAATERLAFQHLQLSHLGIAFDRLPAFDKSADETADLPYWDTWERPLGRAERACLLSHQQAWQAVVDEGEPVLILEDDVILSQTLPALLARIEGTDDIDFITLETRGRKKLLSRMPADDLPLRRLYQDRSGAAAYILWPSGARKLLAATETSCGLADAVICACYSLEAFQAVPPLAFQSDRALAERIEVPLQTNSSITPGAVARKKGTWRQRVRRLAAQARMGLRQLQVWNRAERVLLSVHPEDFSHLQRLPAITPTTTPSARGDAAP</sequence>
<keyword evidence="3" id="KW-1185">Reference proteome</keyword>
<dbReference type="RefSeq" id="WP_307377435.1">
    <property type="nucleotide sequence ID" value="NZ_JAUSUW010000021.1"/>
</dbReference>
<evidence type="ECO:0000313" key="2">
    <source>
        <dbReference type="EMBL" id="MDQ0423479.1"/>
    </source>
</evidence>
<comment type="caution">
    <text evidence="2">The sequence shown here is derived from an EMBL/GenBank/DDBJ whole genome shotgun (WGS) entry which is preliminary data.</text>
</comment>
<dbReference type="GO" id="GO:0016740">
    <property type="term" value="F:transferase activity"/>
    <property type="evidence" value="ECO:0007669"/>
    <property type="project" value="UniProtKB-KW"/>
</dbReference>
<evidence type="ECO:0000259" key="1">
    <source>
        <dbReference type="Pfam" id="PF01755"/>
    </source>
</evidence>
<dbReference type="InterPro" id="IPR002654">
    <property type="entry name" value="Glyco_trans_25"/>
</dbReference>
<dbReference type="CDD" id="cd06532">
    <property type="entry name" value="Glyco_transf_25"/>
    <property type="match status" value="1"/>
</dbReference>
<dbReference type="EMBL" id="JAUSUW010000021">
    <property type="protein sequence ID" value="MDQ0423479.1"/>
    <property type="molecule type" value="Genomic_DNA"/>
</dbReference>
<keyword evidence="2" id="KW-0808">Transferase</keyword>
<evidence type="ECO:0000313" key="3">
    <source>
        <dbReference type="Proteomes" id="UP001238496"/>
    </source>
</evidence>
<dbReference type="Pfam" id="PF01755">
    <property type="entry name" value="Glyco_transf_25"/>
    <property type="match status" value="1"/>
</dbReference>
<reference evidence="2 3" key="1">
    <citation type="submission" date="2023-07" db="EMBL/GenBank/DDBJ databases">
        <title>Genomic Encyclopedia of Type Strains, Phase IV (KMG-IV): sequencing the most valuable type-strain genomes for metagenomic binning, comparative biology and taxonomic classification.</title>
        <authorList>
            <person name="Goeker M."/>
        </authorList>
    </citation>
    <scope>NUCLEOTIDE SEQUENCE [LARGE SCALE GENOMIC DNA]</scope>
    <source>
        <strain evidence="2 3">DSM 1111</strain>
    </source>
</reference>
<name>A0ABU0GDP0_9HYPH</name>
<organism evidence="2 3">
    <name type="scientific">Peteryoungia aggregata LMG 23059</name>
    <dbReference type="NCBI Taxonomy" id="1368425"/>
    <lineage>
        <taxon>Bacteria</taxon>
        <taxon>Pseudomonadati</taxon>
        <taxon>Pseudomonadota</taxon>
        <taxon>Alphaproteobacteria</taxon>
        <taxon>Hyphomicrobiales</taxon>
        <taxon>Rhizobiaceae</taxon>
        <taxon>Peteryoungia</taxon>
    </lineage>
</organism>
<proteinExistence type="predicted"/>
<protein>
    <submittedName>
        <fullName evidence="2">Glycosyl transferase family 25</fullName>
    </submittedName>
</protein>
<gene>
    <name evidence="2" type="ORF">J2045_004531</name>
</gene>
<accession>A0ABU0GDP0</accession>